<dbReference type="EMBL" id="ML996568">
    <property type="protein sequence ID" value="KAF2760069.1"/>
    <property type="molecule type" value="Genomic_DNA"/>
</dbReference>
<dbReference type="GeneID" id="54486345"/>
<protein>
    <submittedName>
        <fullName evidence="1">Uncharacterized protein</fullName>
    </submittedName>
</protein>
<reference evidence="1" key="1">
    <citation type="journal article" date="2020" name="Stud. Mycol.">
        <title>101 Dothideomycetes genomes: a test case for predicting lifestyles and emergence of pathogens.</title>
        <authorList>
            <person name="Haridas S."/>
            <person name="Albert R."/>
            <person name="Binder M."/>
            <person name="Bloem J."/>
            <person name="Labutti K."/>
            <person name="Salamov A."/>
            <person name="Andreopoulos B."/>
            <person name="Baker S."/>
            <person name="Barry K."/>
            <person name="Bills G."/>
            <person name="Bluhm B."/>
            <person name="Cannon C."/>
            <person name="Castanera R."/>
            <person name="Culley D."/>
            <person name="Daum C."/>
            <person name="Ezra D."/>
            <person name="Gonzalez J."/>
            <person name="Henrissat B."/>
            <person name="Kuo A."/>
            <person name="Liang C."/>
            <person name="Lipzen A."/>
            <person name="Lutzoni F."/>
            <person name="Magnuson J."/>
            <person name="Mondo S."/>
            <person name="Nolan M."/>
            <person name="Ohm R."/>
            <person name="Pangilinan J."/>
            <person name="Park H.-J."/>
            <person name="Ramirez L."/>
            <person name="Alfaro M."/>
            <person name="Sun H."/>
            <person name="Tritt A."/>
            <person name="Yoshinaga Y."/>
            <person name="Zwiers L.-H."/>
            <person name="Turgeon B."/>
            <person name="Goodwin S."/>
            <person name="Spatafora J."/>
            <person name="Crous P."/>
            <person name="Grigoriev I."/>
        </authorList>
    </citation>
    <scope>NUCLEOTIDE SEQUENCE</scope>
    <source>
        <strain evidence="1">CBS 121739</strain>
    </source>
</reference>
<accession>A0A6A6WD15</accession>
<dbReference type="AlphaFoldDB" id="A0A6A6WD15"/>
<dbReference type="RefSeq" id="XP_033602520.1">
    <property type="nucleotide sequence ID" value="XM_033745291.1"/>
</dbReference>
<keyword evidence="2" id="KW-1185">Reference proteome</keyword>
<dbReference type="OrthoDB" id="3926733at2759"/>
<sequence>MDGRLIARHASSSPQSSWLVYTLSSHTLVRIGPDIAVAIQRVVAALETVLHLGPQVHHFATTYSLSHITIILRTDIPDGGAGVVDITLLRLRLVRGDLVATEFHDSSLCRRIADQLQSIQKYQPGIEVPFRCVEDWMGYGIMQHQIYDKMLLASKTPAAWSEFKKGFVKFENKRVSLK</sequence>
<proteinExistence type="predicted"/>
<dbReference type="Proteomes" id="UP000799437">
    <property type="component" value="Unassembled WGS sequence"/>
</dbReference>
<gene>
    <name evidence="1" type="ORF">EJ05DRAFT_483856</name>
</gene>
<organism evidence="1 2">
    <name type="scientific">Pseudovirgaria hyperparasitica</name>
    <dbReference type="NCBI Taxonomy" id="470096"/>
    <lineage>
        <taxon>Eukaryota</taxon>
        <taxon>Fungi</taxon>
        <taxon>Dikarya</taxon>
        <taxon>Ascomycota</taxon>
        <taxon>Pezizomycotina</taxon>
        <taxon>Dothideomycetes</taxon>
        <taxon>Dothideomycetes incertae sedis</taxon>
        <taxon>Acrospermales</taxon>
        <taxon>Acrospermaceae</taxon>
        <taxon>Pseudovirgaria</taxon>
    </lineage>
</organism>
<name>A0A6A6WD15_9PEZI</name>
<evidence type="ECO:0000313" key="2">
    <source>
        <dbReference type="Proteomes" id="UP000799437"/>
    </source>
</evidence>
<evidence type="ECO:0000313" key="1">
    <source>
        <dbReference type="EMBL" id="KAF2760069.1"/>
    </source>
</evidence>